<dbReference type="PANTHER" id="PTHR30329:SF21">
    <property type="entry name" value="LIPOPROTEIN YIAD-RELATED"/>
    <property type="match status" value="1"/>
</dbReference>
<dbReference type="InterPro" id="IPR006665">
    <property type="entry name" value="OmpA-like"/>
</dbReference>
<keyword evidence="10" id="KW-1185">Reference proteome</keyword>
<evidence type="ECO:0000256" key="6">
    <source>
        <dbReference type="ARBA" id="ARBA00023136"/>
    </source>
</evidence>
<sequence>MSKRKKQKHHEEHIDESWLIPYADILTLLLALFIVLFASSSVDATKFEQLSRSLNQALSGGTGVMQYQNPVPGTTPSEIPSRDYADVNTEEHEDEFQRLLDTFADENDLRALIELQRRINAYIQDKDLALSLQTELTREGLLITILDNALYSSGSATVRPDAVTLAREISGLLVTDPPRRIEISGHTDNVPIGRASAFRSNWDLSAMRAVNFLEILLENEDLDPRKFTAAGYGEYNPVATNDTDEGKSKNRRVEVLILPYEVETD</sequence>
<dbReference type="PROSITE" id="PS51123">
    <property type="entry name" value="OMPA_2"/>
    <property type="match status" value="1"/>
</dbReference>
<dbReference type="Proteomes" id="UP001235840">
    <property type="component" value="Unassembled WGS sequence"/>
</dbReference>
<dbReference type="Pfam" id="PF00691">
    <property type="entry name" value="OmpA"/>
    <property type="match status" value="1"/>
</dbReference>
<protein>
    <submittedName>
        <fullName evidence="9">Chemotaxis protein MotB</fullName>
    </submittedName>
</protein>
<evidence type="ECO:0000256" key="1">
    <source>
        <dbReference type="ARBA" id="ARBA00004162"/>
    </source>
</evidence>
<keyword evidence="5" id="KW-1133">Transmembrane helix</keyword>
<evidence type="ECO:0000256" key="2">
    <source>
        <dbReference type="ARBA" id="ARBA00008914"/>
    </source>
</evidence>
<accession>A0ABT9W5T2</accession>
<evidence type="ECO:0000313" key="10">
    <source>
        <dbReference type="Proteomes" id="UP001235840"/>
    </source>
</evidence>
<dbReference type="InterPro" id="IPR050330">
    <property type="entry name" value="Bact_OuterMem_StrucFunc"/>
</dbReference>
<dbReference type="RefSeq" id="WP_307398165.1">
    <property type="nucleotide sequence ID" value="NZ_BAAADK010000012.1"/>
</dbReference>
<evidence type="ECO:0000256" key="7">
    <source>
        <dbReference type="PROSITE-ProRule" id="PRU00473"/>
    </source>
</evidence>
<evidence type="ECO:0000259" key="8">
    <source>
        <dbReference type="PROSITE" id="PS51123"/>
    </source>
</evidence>
<dbReference type="InterPro" id="IPR036737">
    <property type="entry name" value="OmpA-like_sf"/>
</dbReference>
<dbReference type="PANTHER" id="PTHR30329">
    <property type="entry name" value="STATOR ELEMENT OF FLAGELLAR MOTOR COMPLEX"/>
    <property type="match status" value="1"/>
</dbReference>
<gene>
    <name evidence="9" type="ORF">J2S11_004399</name>
</gene>
<reference evidence="9 10" key="1">
    <citation type="submission" date="2023-07" db="EMBL/GenBank/DDBJ databases">
        <title>Genomic Encyclopedia of Type Strains, Phase IV (KMG-IV): sequencing the most valuable type-strain genomes for metagenomic binning, comparative biology and taxonomic classification.</title>
        <authorList>
            <person name="Goeker M."/>
        </authorList>
    </citation>
    <scope>NUCLEOTIDE SEQUENCE [LARGE SCALE GENOMIC DNA]</scope>
    <source>
        <strain evidence="9 10">DSM 12751</strain>
    </source>
</reference>
<evidence type="ECO:0000313" key="9">
    <source>
        <dbReference type="EMBL" id="MDQ0168437.1"/>
    </source>
</evidence>
<feature type="domain" description="OmpA-like" evidence="8">
    <location>
        <begin position="138"/>
        <end position="261"/>
    </location>
</feature>
<name>A0ABT9W5T2_9BACI</name>
<dbReference type="SUPFAM" id="SSF103088">
    <property type="entry name" value="OmpA-like"/>
    <property type="match status" value="1"/>
</dbReference>
<dbReference type="EMBL" id="JAUSTY010000032">
    <property type="protein sequence ID" value="MDQ0168437.1"/>
    <property type="molecule type" value="Genomic_DNA"/>
</dbReference>
<keyword evidence="6 7" id="KW-0472">Membrane</keyword>
<comment type="caution">
    <text evidence="9">The sequence shown here is derived from an EMBL/GenBank/DDBJ whole genome shotgun (WGS) entry which is preliminary data.</text>
</comment>
<keyword evidence="4" id="KW-0812">Transmembrane</keyword>
<comment type="similarity">
    <text evidence="2">Belongs to the MotB family.</text>
</comment>
<dbReference type="CDD" id="cd07185">
    <property type="entry name" value="OmpA_C-like"/>
    <property type="match status" value="1"/>
</dbReference>
<proteinExistence type="inferred from homology"/>
<organism evidence="9 10">
    <name type="scientific">Caldalkalibacillus horti</name>
    <dbReference type="NCBI Taxonomy" id="77523"/>
    <lineage>
        <taxon>Bacteria</taxon>
        <taxon>Bacillati</taxon>
        <taxon>Bacillota</taxon>
        <taxon>Bacilli</taxon>
        <taxon>Bacillales</taxon>
        <taxon>Bacillaceae</taxon>
        <taxon>Caldalkalibacillus</taxon>
    </lineage>
</organism>
<keyword evidence="3" id="KW-1003">Cell membrane</keyword>
<dbReference type="InterPro" id="IPR025713">
    <property type="entry name" value="MotB-like_N_dom"/>
</dbReference>
<dbReference type="Pfam" id="PF13677">
    <property type="entry name" value="MotB_plug"/>
    <property type="match status" value="1"/>
</dbReference>
<evidence type="ECO:0000256" key="5">
    <source>
        <dbReference type="ARBA" id="ARBA00022989"/>
    </source>
</evidence>
<evidence type="ECO:0000256" key="4">
    <source>
        <dbReference type="ARBA" id="ARBA00022692"/>
    </source>
</evidence>
<evidence type="ECO:0000256" key="3">
    <source>
        <dbReference type="ARBA" id="ARBA00022475"/>
    </source>
</evidence>
<comment type="subcellular location">
    <subcellularLocation>
        <location evidence="1">Cell membrane</location>
        <topology evidence="1">Single-pass membrane protein</topology>
    </subcellularLocation>
</comment>
<dbReference type="Gene3D" id="3.30.1330.60">
    <property type="entry name" value="OmpA-like domain"/>
    <property type="match status" value="1"/>
</dbReference>
<dbReference type="NCBIfam" id="NF005831">
    <property type="entry name" value="PRK07734.1"/>
    <property type="match status" value="1"/>
</dbReference>